<dbReference type="GO" id="GO:0016020">
    <property type="term" value="C:membrane"/>
    <property type="evidence" value="ECO:0000318"/>
    <property type="project" value="GO_Central"/>
</dbReference>
<feature type="transmembrane region" description="Helical" evidence="9">
    <location>
        <begin position="45"/>
        <end position="65"/>
    </location>
</feature>
<evidence type="ECO:0000256" key="10">
    <source>
        <dbReference type="SAM" id="MobiDB-lite"/>
    </source>
</evidence>
<organism evidence="11 12">
    <name type="scientific">Amborella trichopoda</name>
    <dbReference type="NCBI Taxonomy" id="13333"/>
    <lineage>
        <taxon>Eukaryota</taxon>
        <taxon>Viridiplantae</taxon>
        <taxon>Streptophyta</taxon>
        <taxon>Embryophyta</taxon>
        <taxon>Tracheophyta</taxon>
        <taxon>Spermatophyta</taxon>
        <taxon>Magnoliopsida</taxon>
        <taxon>Amborellales</taxon>
        <taxon>Amborellaceae</taxon>
        <taxon>Amborella</taxon>
    </lineage>
</organism>
<feature type="region of interest" description="Disordered" evidence="10">
    <location>
        <begin position="210"/>
        <end position="231"/>
    </location>
</feature>
<dbReference type="AlphaFoldDB" id="W1PF50"/>
<feature type="transmembrane region" description="Helical" evidence="9">
    <location>
        <begin position="144"/>
        <end position="174"/>
    </location>
</feature>
<gene>
    <name evidence="11" type="ORF">AMTR_s00058p00153960</name>
</gene>
<evidence type="ECO:0000256" key="7">
    <source>
        <dbReference type="ARBA" id="ARBA00022989"/>
    </source>
</evidence>
<dbReference type="InterPro" id="IPR047664">
    <property type="entry name" value="SWEET"/>
</dbReference>
<dbReference type="FunFam" id="1.20.1280.290:FF:000001">
    <property type="entry name" value="Bidirectional sugar transporter SWEET"/>
    <property type="match status" value="1"/>
</dbReference>
<keyword evidence="4 9" id="KW-0762">Sugar transport</keyword>
<evidence type="ECO:0000256" key="6">
    <source>
        <dbReference type="ARBA" id="ARBA00022737"/>
    </source>
</evidence>
<comment type="similarity">
    <text evidence="2 9">Belongs to the SWEET sugar transporter family.</text>
</comment>
<dbReference type="STRING" id="13333.W1PF50"/>
<feature type="transmembrane region" description="Helical" evidence="9">
    <location>
        <begin position="102"/>
        <end position="124"/>
    </location>
</feature>
<dbReference type="GO" id="GO:0012505">
    <property type="term" value="C:endomembrane system"/>
    <property type="evidence" value="ECO:0007669"/>
    <property type="project" value="UniProtKB-SubCell"/>
</dbReference>
<evidence type="ECO:0000256" key="5">
    <source>
        <dbReference type="ARBA" id="ARBA00022692"/>
    </source>
</evidence>
<comment type="function">
    <text evidence="9">Mediates both low-affinity uptake and efflux of sugar across the membrane.</text>
</comment>
<keyword evidence="12" id="KW-1185">Reference proteome</keyword>
<name>W1PF50_AMBTC</name>
<comment type="subcellular location">
    <subcellularLocation>
        <location evidence="1">Endomembrane system</location>
        <topology evidence="1">Multi-pass membrane protein</topology>
    </subcellularLocation>
</comment>
<dbReference type="GO" id="GO:0051119">
    <property type="term" value="F:sugar transmembrane transporter activity"/>
    <property type="evidence" value="ECO:0000318"/>
    <property type="project" value="GO_Central"/>
</dbReference>
<keyword evidence="8 9" id="KW-0472">Membrane</keyword>
<dbReference type="eggNOG" id="KOG1623">
    <property type="taxonomic scope" value="Eukaryota"/>
</dbReference>
<keyword evidence="3 9" id="KW-0813">Transport</keyword>
<dbReference type="Gene3D" id="1.20.1280.290">
    <property type="match status" value="1"/>
</dbReference>
<dbReference type="Pfam" id="PF03083">
    <property type="entry name" value="MtN3_slv"/>
    <property type="match status" value="1"/>
</dbReference>
<feature type="transmembrane region" description="Helical" evidence="9">
    <location>
        <begin position="12"/>
        <end position="33"/>
    </location>
</feature>
<feature type="transmembrane region" description="Helical" evidence="9">
    <location>
        <begin position="71"/>
        <end position="95"/>
    </location>
</feature>
<proteinExistence type="inferred from homology"/>
<dbReference type="EMBL" id="KI393888">
    <property type="protein sequence ID" value="ERN06598.1"/>
    <property type="molecule type" value="Genomic_DNA"/>
</dbReference>
<evidence type="ECO:0000256" key="4">
    <source>
        <dbReference type="ARBA" id="ARBA00022597"/>
    </source>
</evidence>
<keyword evidence="7 9" id="KW-1133">Transmembrane helix</keyword>
<dbReference type="PANTHER" id="PTHR10791">
    <property type="entry name" value="RAG1-ACTIVATING PROTEIN 1"/>
    <property type="match status" value="1"/>
</dbReference>
<evidence type="ECO:0000256" key="1">
    <source>
        <dbReference type="ARBA" id="ARBA00004127"/>
    </source>
</evidence>
<reference evidence="12" key="1">
    <citation type="journal article" date="2013" name="Science">
        <title>The Amborella genome and the evolution of flowering plants.</title>
        <authorList>
            <consortium name="Amborella Genome Project"/>
        </authorList>
    </citation>
    <scope>NUCLEOTIDE SEQUENCE [LARGE SCALE GENOMIC DNA]</scope>
</reference>
<dbReference type="OrthoDB" id="409725at2759"/>
<accession>W1PF50</accession>
<protein>
    <recommendedName>
        <fullName evidence="9">Bidirectional sugar transporter SWEET</fullName>
    </recommendedName>
</protein>
<comment type="caution">
    <text evidence="9">Lacks conserved residue(s) required for the propagation of feature annotation.</text>
</comment>
<sequence length="231" mass="25351">MVSADTARTVVGILGNIIALCLFLSPVPTFIQICKKGTVERFSPIPYLATLLNCMLWTLYGLPIVHPHSTLVVTINGAGLLIELTYVLLFLIYSAKKQRLKVFLYLLLEITFVGVVAVMVLSLAHSHEKRTLIVGSLCMFFGTMMYVAPLSVMIPNGLGTLFGVAQLALYACFYKSTQRQLAERQAKASEVHLGEVVIASKSVAPSNMNGNSIEIEETPNSFQTSNHVQER</sequence>
<keyword evidence="5 9" id="KW-0812">Transmembrane</keyword>
<evidence type="ECO:0000313" key="11">
    <source>
        <dbReference type="EMBL" id="ERN06598.1"/>
    </source>
</evidence>
<dbReference type="PANTHER" id="PTHR10791:SF130">
    <property type="entry name" value="BIDIRECTIONAL SUGAR TRANSPORTER SWEET6-RELATED"/>
    <property type="match status" value="1"/>
</dbReference>
<evidence type="ECO:0000256" key="8">
    <source>
        <dbReference type="ARBA" id="ARBA00023136"/>
    </source>
</evidence>
<dbReference type="OMA" id="MIFCNCY"/>
<evidence type="ECO:0000256" key="2">
    <source>
        <dbReference type="ARBA" id="ARBA00007809"/>
    </source>
</evidence>
<dbReference type="GO" id="GO:0008643">
    <property type="term" value="P:carbohydrate transport"/>
    <property type="evidence" value="ECO:0000318"/>
    <property type="project" value="GO_Central"/>
</dbReference>
<evidence type="ECO:0000256" key="9">
    <source>
        <dbReference type="RuleBase" id="RU910715"/>
    </source>
</evidence>
<keyword evidence="6" id="KW-0677">Repeat</keyword>
<evidence type="ECO:0000256" key="3">
    <source>
        <dbReference type="ARBA" id="ARBA00022448"/>
    </source>
</evidence>
<dbReference type="Proteomes" id="UP000017836">
    <property type="component" value="Unassembled WGS sequence"/>
</dbReference>
<dbReference type="HOGENOM" id="CLU_048643_1_0_1"/>
<dbReference type="Gramene" id="ERN06598">
    <property type="protein sequence ID" value="ERN06598"/>
    <property type="gene ID" value="AMTR_s00058p00153960"/>
</dbReference>
<dbReference type="InterPro" id="IPR004316">
    <property type="entry name" value="SWEET_rpt"/>
</dbReference>
<evidence type="ECO:0000313" key="12">
    <source>
        <dbReference type="Proteomes" id="UP000017836"/>
    </source>
</evidence>